<dbReference type="Proteomes" id="UP001176941">
    <property type="component" value="Chromosome 26"/>
</dbReference>
<protein>
    <submittedName>
        <fullName evidence="1">Uncharacterized protein</fullName>
    </submittedName>
</protein>
<accession>A0ABN8YZE2</accession>
<dbReference type="EMBL" id="OX459962">
    <property type="protein sequence ID" value="CAI9166937.1"/>
    <property type="molecule type" value="Genomic_DNA"/>
</dbReference>
<reference evidence="1" key="1">
    <citation type="submission" date="2023-04" db="EMBL/GenBank/DDBJ databases">
        <authorList>
            <consortium name="ELIXIR-Norway"/>
        </authorList>
    </citation>
    <scope>NUCLEOTIDE SEQUENCE [LARGE SCALE GENOMIC DNA]</scope>
</reference>
<evidence type="ECO:0000313" key="1">
    <source>
        <dbReference type="EMBL" id="CAI9166937.1"/>
    </source>
</evidence>
<gene>
    <name evidence="1" type="ORF">MRATA1EN1_LOCUS15899</name>
</gene>
<proteinExistence type="predicted"/>
<name>A0ABN8YZE2_RANTA</name>
<evidence type="ECO:0000313" key="2">
    <source>
        <dbReference type="Proteomes" id="UP001176941"/>
    </source>
</evidence>
<sequence length="78" mass="8936">MKLRRGRWKPEDPMWTLWACRPESASPLHRFPVGRWTSHPFEAKQVRQGVKSRTILTPQTMECPVPVQGSNSLAGNHS</sequence>
<organism evidence="1 2">
    <name type="scientific">Rangifer tarandus platyrhynchus</name>
    <name type="common">Svalbard reindeer</name>
    <dbReference type="NCBI Taxonomy" id="3082113"/>
    <lineage>
        <taxon>Eukaryota</taxon>
        <taxon>Metazoa</taxon>
        <taxon>Chordata</taxon>
        <taxon>Craniata</taxon>
        <taxon>Vertebrata</taxon>
        <taxon>Euteleostomi</taxon>
        <taxon>Mammalia</taxon>
        <taxon>Eutheria</taxon>
        <taxon>Laurasiatheria</taxon>
        <taxon>Artiodactyla</taxon>
        <taxon>Ruminantia</taxon>
        <taxon>Pecora</taxon>
        <taxon>Cervidae</taxon>
        <taxon>Odocoileinae</taxon>
        <taxon>Rangifer</taxon>
    </lineage>
</organism>
<keyword evidence="2" id="KW-1185">Reference proteome</keyword>